<accession>A0A0G1UMJ0</accession>
<reference evidence="1 2" key="1">
    <citation type="journal article" date="2015" name="Nature">
        <title>rRNA introns, odd ribosomes, and small enigmatic genomes across a large radiation of phyla.</title>
        <authorList>
            <person name="Brown C.T."/>
            <person name="Hug L.A."/>
            <person name="Thomas B.C."/>
            <person name="Sharon I."/>
            <person name="Castelle C.J."/>
            <person name="Singh A."/>
            <person name="Wilkins M.J."/>
            <person name="Williams K.H."/>
            <person name="Banfield J.F."/>
        </authorList>
    </citation>
    <scope>NUCLEOTIDE SEQUENCE [LARGE SCALE GENOMIC DNA]</scope>
</reference>
<dbReference type="AlphaFoldDB" id="A0A0G1UMJ0"/>
<dbReference type="EMBL" id="LCPJ01000020">
    <property type="protein sequence ID" value="KKU95354.1"/>
    <property type="molecule type" value="Genomic_DNA"/>
</dbReference>
<evidence type="ECO:0000313" key="2">
    <source>
        <dbReference type="Proteomes" id="UP000034661"/>
    </source>
</evidence>
<protein>
    <submittedName>
        <fullName evidence="1">Uncharacterized protein</fullName>
    </submittedName>
</protein>
<name>A0A0G1UMJ0_9BACT</name>
<organism evidence="1 2">
    <name type="scientific">Candidatus Gottesmanbacteria bacterium GW2011_GWA1_48_13</name>
    <dbReference type="NCBI Taxonomy" id="1618439"/>
    <lineage>
        <taxon>Bacteria</taxon>
        <taxon>Candidatus Gottesmaniibacteriota</taxon>
    </lineage>
</organism>
<evidence type="ECO:0000313" key="1">
    <source>
        <dbReference type="EMBL" id="KKU95354.1"/>
    </source>
</evidence>
<proteinExistence type="predicted"/>
<gene>
    <name evidence="1" type="ORF">UY27_C0020G0006</name>
</gene>
<dbReference type="Proteomes" id="UP000034661">
    <property type="component" value="Unassembled WGS sequence"/>
</dbReference>
<comment type="caution">
    <text evidence="1">The sequence shown here is derived from an EMBL/GenBank/DDBJ whole genome shotgun (WGS) entry which is preliminary data.</text>
</comment>
<sequence>MTETKMLIGSLSNDLSRVANMMYKKSSSAETFFHEMFRWVKGLDTASVKPYIQTILKDLKSHELHPQYTQERAETYLMYSIILQNYSLHMK</sequence>